<feature type="signal peptide" evidence="2">
    <location>
        <begin position="1"/>
        <end position="23"/>
    </location>
</feature>
<evidence type="ECO:0000259" key="3">
    <source>
        <dbReference type="PROSITE" id="PS52045"/>
    </source>
</evidence>
<proteinExistence type="predicted"/>
<feature type="chain" id="PRO_5043381632" description="Neprosin PEP catalytic domain-containing protein" evidence="2">
    <location>
        <begin position="24"/>
        <end position="416"/>
    </location>
</feature>
<dbReference type="AlphaFoldDB" id="A0AAV0DZD1"/>
<accession>A0AAV0DZD1</accession>
<name>A0AAV0DZD1_9ASTE</name>
<evidence type="ECO:0000256" key="1">
    <source>
        <dbReference type="SAM" id="MobiDB-lite"/>
    </source>
</evidence>
<reference evidence="4" key="1">
    <citation type="submission" date="2022-07" db="EMBL/GenBank/DDBJ databases">
        <authorList>
            <person name="Macas J."/>
            <person name="Novak P."/>
            <person name="Neumann P."/>
        </authorList>
    </citation>
    <scope>NUCLEOTIDE SEQUENCE</scope>
</reference>
<dbReference type="InterPro" id="IPR053168">
    <property type="entry name" value="Glutamic_endopeptidase"/>
</dbReference>
<dbReference type="InterPro" id="IPR004314">
    <property type="entry name" value="Neprosin"/>
</dbReference>
<protein>
    <recommendedName>
        <fullName evidence="3">Neprosin PEP catalytic domain-containing protein</fullName>
    </recommendedName>
</protein>
<dbReference type="EMBL" id="CAMAPF010000204">
    <property type="protein sequence ID" value="CAH9113111.1"/>
    <property type="molecule type" value="Genomic_DNA"/>
</dbReference>
<dbReference type="Proteomes" id="UP001152523">
    <property type="component" value="Unassembled WGS sequence"/>
</dbReference>
<feature type="compositionally biased region" description="Basic and acidic residues" evidence="1">
    <location>
        <begin position="96"/>
        <end position="105"/>
    </location>
</feature>
<feature type="domain" description="Neprosin PEP catalytic" evidence="3">
    <location>
        <begin position="159"/>
        <end position="414"/>
    </location>
</feature>
<comment type="caution">
    <text evidence="4">The sequence shown here is derived from an EMBL/GenBank/DDBJ whole genome shotgun (WGS) entry which is preliminary data.</text>
</comment>
<dbReference type="Gene3D" id="3.90.1320.10">
    <property type="entry name" value="Outer-capsid protein sigma 3, large lobe"/>
    <property type="match status" value="1"/>
</dbReference>
<dbReference type="PROSITE" id="PS52045">
    <property type="entry name" value="NEPROSIN_PEP_CD"/>
    <property type="match status" value="1"/>
</dbReference>
<evidence type="ECO:0000313" key="4">
    <source>
        <dbReference type="EMBL" id="CAH9113111.1"/>
    </source>
</evidence>
<evidence type="ECO:0000256" key="2">
    <source>
        <dbReference type="SAM" id="SignalP"/>
    </source>
</evidence>
<dbReference type="PANTHER" id="PTHR31589:SF56">
    <property type="entry name" value="NEPROSIN DOMAIN-CONTAINING PROTEIN"/>
    <property type="match status" value="1"/>
</dbReference>
<dbReference type="InterPro" id="IPR025521">
    <property type="entry name" value="Neprosin_propep"/>
</dbReference>
<organism evidence="4 5">
    <name type="scientific">Cuscuta epithymum</name>
    <dbReference type="NCBI Taxonomy" id="186058"/>
    <lineage>
        <taxon>Eukaryota</taxon>
        <taxon>Viridiplantae</taxon>
        <taxon>Streptophyta</taxon>
        <taxon>Embryophyta</taxon>
        <taxon>Tracheophyta</taxon>
        <taxon>Spermatophyta</taxon>
        <taxon>Magnoliopsida</taxon>
        <taxon>eudicotyledons</taxon>
        <taxon>Gunneridae</taxon>
        <taxon>Pentapetalae</taxon>
        <taxon>asterids</taxon>
        <taxon>lamiids</taxon>
        <taxon>Solanales</taxon>
        <taxon>Convolvulaceae</taxon>
        <taxon>Cuscuteae</taxon>
        <taxon>Cuscuta</taxon>
        <taxon>Cuscuta subgen. Cuscuta</taxon>
    </lineage>
</organism>
<evidence type="ECO:0000313" key="5">
    <source>
        <dbReference type="Proteomes" id="UP001152523"/>
    </source>
</evidence>
<gene>
    <name evidence="4" type="ORF">CEPIT_LOCUS20164</name>
</gene>
<dbReference type="Pfam" id="PF03080">
    <property type="entry name" value="Neprosin"/>
    <property type="match status" value="1"/>
</dbReference>
<feature type="region of interest" description="Disordered" evidence="1">
    <location>
        <begin position="87"/>
        <end position="108"/>
    </location>
</feature>
<dbReference type="Pfam" id="PF14365">
    <property type="entry name" value="Neprosin_AP"/>
    <property type="match status" value="1"/>
</dbReference>
<keyword evidence="5" id="KW-1185">Reference proteome</keyword>
<dbReference type="PANTHER" id="PTHR31589">
    <property type="entry name" value="PROTEIN, PUTATIVE (DUF239)-RELATED-RELATED"/>
    <property type="match status" value="1"/>
</dbReference>
<keyword evidence="2" id="KW-0732">Signal</keyword>
<sequence length="416" mass="47138">MSHFMGLRVNLVILSIIVVFSTCAKNKNVASPDNPMEGVGTYKRSSIIKTIKTIHGDVYDCVDIYKQPGMHHPAMATDRIRMVISQEVKRRKDQRRRSEEMDQNRRSTSAAELLWLNKKGCPIGSVPIRRMLKSNHRKSRRKVHPHDYNLGRRNFTEYAPPGRVDFTGLTVTNAPSGGFSGAKATMTIWNPKLKGDNQYSSASIYIERGDNQIRVGWIVYPALYHDSRTRLFSRWTSDNYGKTGCYINHCPGFVIFSNTIPLDYAYPDISKSEGTQYDTTLTVFKGTDGDWVLNFDDEDENLGMWTKSIFSSMSETAAQLRFGGESFEAEGEVYSPEMGSGAFVNGQYDKTCYMRRLFYIDPVYGGNVVDDSMVQAQDSRCYYCGDNGFNYKDDWYAYSFLFGGGGGKDNVDCFDN</sequence>